<organism evidence="1 2">
    <name type="scientific">Cricetulus griseus</name>
    <name type="common">Chinese hamster</name>
    <name type="synonym">Cricetulus barabensis griseus</name>
    <dbReference type="NCBI Taxonomy" id="10029"/>
    <lineage>
        <taxon>Eukaryota</taxon>
        <taxon>Metazoa</taxon>
        <taxon>Chordata</taxon>
        <taxon>Craniata</taxon>
        <taxon>Vertebrata</taxon>
        <taxon>Euteleostomi</taxon>
        <taxon>Mammalia</taxon>
        <taxon>Eutheria</taxon>
        <taxon>Euarchontoglires</taxon>
        <taxon>Glires</taxon>
        <taxon>Rodentia</taxon>
        <taxon>Myomorpha</taxon>
        <taxon>Muroidea</taxon>
        <taxon>Cricetidae</taxon>
        <taxon>Cricetinae</taxon>
        <taxon>Cricetulus</taxon>
    </lineage>
</organism>
<dbReference type="Proteomes" id="UP000001075">
    <property type="component" value="Unassembled WGS sequence"/>
</dbReference>
<dbReference type="InParanoid" id="G3HYD9"/>
<evidence type="ECO:0000313" key="2">
    <source>
        <dbReference type="Proteomes" id="UP000001075"/>
    </source>
</evidence>
<reference evidence="2" key="1">
    <citation type="journal article" date="2011" name="Nat. Biotechnol.">
        <title>The genomic sequence of the Chinese hamster ovary (CHO)-K1 cell line.</title>
        <authorList>
            <person name="Xu X."/>
            <person name="Nagarajan H."/>
            <person name="Lewis N.E."/>
            <person name="Pan S."/>
            <person name="Cai Z."/>
            <person name="Liu X."/>
            <person name="Chen W."/>
            <person name="Xie M."/>
            <person name="Wang W."/>
            <person name="Hammond S."/>
            <person name="Andersen M.R."/>
            <person name="Neff N."/>
            <person name="Passarelli B."/>
            <person name="Koh W."/>
            <person name="Fan H.C."/>
            <person name="Wang J."/>
            <person name="Gui Y."/>
            <person name="Lee K.H."/>
            <person name="Betenbaugh M.J."/>
            <person name="Quake S.R."/>
            <person name="Famili I."/>
            <person name="Palsson B.O."/>
            <person name="Wang J."/>
        </authorList>
    </citation>
    <scope>NUCLEOTIDE SEQUENCE [LARGE SCALE GENOMIC DNA]</scope>
    <source>
        <strain evidence="2">CHO K1 cell line</strain>
    </source>
</reference>
<dbReference type="EMBL" id="JH000920">
    <property type="protein sequence ID" value="EGW13456.1"/>
    <property type="molecule type" value="Genomic_DNA"/>
</dbReference>
<name>G3HYD9_CRIGR</name>
<proteinExistence type="predicted"/>
<accession>G3HYD9</accession>
<dbReference type="AlphaFoldDB" id="G3HYD9"/>
<evidence type="ECO:0000313" key="1">
    <source>
        <dbReference type="EMBL" id="EGW13456.1"/>
    </source>
</evidence>
<gene>
    <name evidence="1" type="ORF">I79_016064</name>
</gene>
<protein>
    <submittedName>
        <fullName evidence="1">Uncharacterized protein</fullName>
    </submittedName>
</protein>
<sequence>MQVSEEQKQSQGAGYGEFEEQECRARQATGMKAEQCCGMAWWEGDSSWSRHWPVGEAR</sequence>